<protein>
    <submittedName>
        <fullName evidence="2">Uncharacterized protein</fullName>
    </submittedName>
</protein>
<dbReference type="AlphaFoldDB" id="A0A0A6YB45"/>
<organism evidence="2 3">
    <name type="scientific">Kocuria rosea subsp. polaris</name>
    <dbReference type="NCBI Taxonomy" id="136273"/>
    <lineage>
        <taxon>Bacteria</taxon>
        <taxon>Bacillati</taxon>
        <taxon>Actinomycetota</taxon>
        <taxon>Actinomycetes</taxon>
        <taxon>Micrococcales</taxon>
        <taxon>Micrococcaceae</taxon>
        <taxon>Kocuria</taxon>
    </lineage>
</organism>
<comment type="caution">
    <text evidence="2">The sequence shown here is derived from an EMBL/GenBank/DDBJ whole genome shotgun (WGS) entry which is preliminary data.</text>
</comment>
<keyword evidence="1" id="KW-1133">Transmembrane helix</keyword>
<dbReference type="RefSeq" id="WP_017831926.1">
    <property type="nucleotide sequence ID" value="NZ_JSUH01000015.1"/>
</dbReference>
<keyword evidence="1" id="KW-0472">Membrane</keyword>
<feature type="transmembrane region" description="Helical" evidence="1">
    <location>
        <begin position="68"/>
        <end position="85"/>
    </location>
</feature>
<evidence type="ECO:0000256" key="1">
    <source>
        <dbReference type="SAM" id="Phobius"/>
    </source>
</evidence>
<sequence>MSFLQEDPVGHHLTPDQARQRLDAIRSRPLVTSRDRAVHAGATAVFGVITVLYMAAQNMRSDRVSYTVATAVFVVAWVVAVCWIERVARTVPRRAKAWSRGGIAASFVLTLTVVLPWLNLSAQNSPNTWPMVAAGATVAAVPALVAAVVIRWGAR</sequence>
<feature type="transmembrane region" description="Helical" evidence="1">
    <location>
        <begin position="97"/>
        <end position="117"/>
    </location>
</feature>
<name>A0A0A6YB45_KOCRO</name>
<feature type="transmembrane region" description="Helical" evidence="1">
    <location>
        <begin position="37"/>
        <end position="56"/>
    </location>
</feature>
<reference evidence="2 3" key="1">
    <citation type="journal article" date="2003" name="Int. J. Syst. Evol. Microbiol.">
        <title>Kocuria polaris sp. nov., an orange-pigmented psychrophilic bacterium isolated from an Antarctic cyanobacterial mat sample.</title>
        <authorList>
            <person name="Reddy G.S."/>
            <person name="Prakash J.S."/>
            <person name="Prabahar V."/>
            <person name="Matsumoto G.I."/>
            <person name="Stackebrandt E."/>
            <person name="Shivaji S."/>
        </authorList>
    </citation>
    <scope>NUCLEOTIDE SEQUENCE [LARGE SCALE GENOMIC DNA]</scope>
    <source>
        <strain evidence="2 3">CMS 76or</strain>
    </source>
</reference>
<evidence type="ECO:0000313" key="2">
    <source>
        <dbReference type="EMBL" id="KHD96582.1"/>
    </source>
</evidence>
<dbReference type="Proteomes" id="UP000030466">
    <property type="component" value="Unassembled WGS sequence"/>
</dbReference>
<feature type="transmembrane region" description="Helical" evidence="1">
    <location>
        <begin position="129"/>
        <end position="150"/>
    </location>
</feature>
<evidence type="ECO:0000313" key="3">
    <source>
        <dbReference type="Proteomes" id="UP000030466"/>
    </source>
</evidence>
<proteinExistence type="predicted"/>
<dbReference type="EMBL" id="JSUH01000015">
    <property type="protein sequence ID" value="KHD96582.1"/>
    <property type="molecule type" value="Genomic_DNA"/>
</dbReference>
<keyword evidence="1" id="KW-0812">Transmembrane</keyword>
<gene>
    <name evidence="2" type="ORF">GY22_14935</name>
</gene>
<accession>A0A0A6YB45</accession>
<keyword evidence="3" id="KW-1185">Reference proteome</keyword>